<dbReference type="InterPro" id="IPR029056">
    <property type="entry name" value="Ribokinase-like"/>
</dbReference>
<feature type="binding site" evidence="17">
    <location>
        <position position="269"/>
    </location>
    <ligand>
        <name>(6S)-NADPHX</name>
        <dbReference type="ChEBI" id="CHEBI:64076"/>
    </ligand>
</feature>
<feature type="binding site" evidence="17">
    <location>
        <begin position="428"/>
        <end position="432"/>
    </location>
    <ligand>
        <name>AMP</name>
        <dbReference type="ChEBI" id="CHEBI:456215"/>
    </ligand>
</feature>
<comment type="function">
    <text evidence="14 19">Bifunctional enzyme that catalyzes the epimerization of the S- and R-forms of NAD(P)HX and the dehydration of the S-form of NAD(P)HX at the expense of ADP, which is converted to AMP. This allows the repair of both epimers of NAD(P)HX, a damaged form of NAD(P)H that is a result of enzymatic or heat-dependent hydration.</text>
</comment>
<dbReference type="HAMAP" id="MF_01965">
    <property type="entry name" value="NADHX_dehydratase"/>
    <property type="match status" value="1"/>
</dbReference>
<keyword evidence="8 17" id="KW-0521">NADP</keyword>
<feature type="binding site" evidence="17">
    <location>
        <position position="391"/>
    </location>
    <ligand>
        <name>(6S)-NADPHX</name>
        <dbReference type="ChEBI" id="CHEBI:64076"/>
    </ligand>
</feature>
<protein>
    <recommendedName>
        <fullName evidence="19">Bifunctional NAD(P)H-hydrate repair enzyme</fullName>
    </recommendedName>
    <alternativeName>
        <fullName evidence="19">Nicotinamide nucleotide repair protein</fullName>
    </alternativeName>
    <domain>
        <recommendedName>
            <fullName evidence="19">ADP-dependent (S)-NAD(P)H-hydrate dehydratase</fullName>
            <ecNumber evidence="19">4.2.1.136</ecNumber>
        </recommendedName>
        <alternativeName>
            <fullName evidence="19">ADP-dependent NAD(P)HX dehydratase</fullName>
        </alternativeName>
    </domain>
    <domain>
        <recommendedName>
            <fullName evidence="19">NAD(P)H-hydrate epimerase</fullName>
            <ecNumber evidence="19">5.1.99.6</ecNumber>
        </recommendedName>
    </domain>
</protein>
<keyword evidence="10 17" id="KW-0520">NAD</keyword>
<dbReference type="Pfam" id="PF01256">
    <property type="entry name" value="Carb_kinase"/>
    <property type="match status" value="1"/>
</dbReference>
<evidence type="ECO:0000259" key="20">
    <source>
        <dbReference type="PROSITE" id="PS51383"/>
    </source>
</evidence>
<evidence type="ECO:0000256" key="15">
    <source>
        <dbReference type="ARBA" id="ARBA00048238"/>
    </source>
</evidence>
<dbReference type="PROSITE" id="PS01050">
    <property type="entry name" value="YJEF_C_2"/>
    <property type="match status" value="1"/>
</dbReference>
<dbReference type="PROSITE" id="PS51385">
    <property type="entry name" value="YJEF_N"/>
    <property type="match status" value="1"/>
</dbReference>
<keyword evidence="5 18" id="KW-0479">Metal-binding</keyword>
<evidence type="ECO:0000256" key="4">
    <source>
        <dbReference type="ARBA" id="ARBA00009524"/>
    </source>
</evidence>
<comment type="subunit">
    <text evidence="17">Homotetramer.</text>
</comment>
<comment type="catalytic activity">
    <reaction evidence="2 18 19">
        <text>(6R)-NADPHX = (6S)-NADPHX</text>
        <dbReference type="Rhea" id="RHEA:32227"/>
        <dbReference type="ChEBI" id="CHEBI:64076"/>
        <dbReference type="ChEBI" id="CHEBI:64077"/>
        <dbReference type="EC" id="5.1.99.6"/>
    </reaction>
</comment>
<dbReference type="InterPro" id="IPR030677">
    <property type="entry name" value="Nnr"/>
</dbReference>
<evidence type="ECO:0000256" key="10">
    <source>
        <dbReference type="ARBA" id="ARBA00023027"/>
    </source>
</evidence>
<feature type="domain" description="YjeF N-terminal" evidence="21">
    <location>
        <begin position="9"/>
        <end position="219"/>
    </location>
</feature>
<evidence type="ECO:0000256" key="1">
    <source>
        <dbReference type="ARBA" id="ARBA00000013"/>
    </source>
</evidence>
<comment type="similarity">
    <text evidence="3 19">In the N-terminal section; belongs to the NnrE/AIBP family.</text>
</comment>
<feature type="binding site" evidence="18">
    <location>
        <begin position="133"/>
        <end position="139"/>
    </location>
    <ligand>
        <name>(6S)-NADPHX</name>
        <dbReference type="ChEBI" id="CHEBI:64076"/>
    </ligand>
</feature>
<dbReference type="PIRSF" id="PIRSF017184">
    <property type="entry name" value="Nnr"/>
    <property type="match status" value="1"/>
</dbReference>
<comment type="similarity">
    <text evidence="18">Belongs to the NnrE/AIBP family.</text>
</comment>
<accession>A0A7I8DDG2</accession>
<feature type="binding site" evidence="18">
    <location>
        <begin position="63"/>
        <end position="67"/>
    </location>
    <ligand>
        <name>(6S)-NADPHX</name>
        <dbReference type="ChEBI" id="CHEBI:64076"/>
    </ligand>
</feature>
<keyword evidence="7 17" id="KW-0067">ATP-binding</keyword>
<evidence type="ECO:0000256" key="13">
    <source>
        <dbReference type="ARBA" id="ARBA00023268"/>
    </source>
</evidence>
<dbReference type="EC" id="5.1.99.6" evidence="19"/>
<dbReference type="GO" id="GO:0052855">
    <property type="term" value="F:ADP-dependent NAD(P)H-hydrate dehydratase activity"/>
    <property type="evidence" value="ECO:0007669"/>
    <property type="project" value="UniProtKB-UniRule"/>
</dbReference>
<dbReference type="NCBIfam" id="TIGR00196">
    <property type="entry name" value="yjeF_cterm"/>
    <property type="match status" value="1"/>
</dbReference>
<keyword evidence="11 18" id="KW-0413">Isomerase</keyword>
<reference evidence="22 23" key="1">
    <citation type="submission" date="2020-08" db="EMBL/GenBank/DDBJ databases">
        <title>Complete Genome Sequence of Effusibacillus dendaii Strain skT53, Isolated from Farmland soil.</title>
        <authorList>
            <person name="Konishi T."/>
            <person name="Kawasaki H."/>
        </authorList>
    </citation>
    <scope>NUCLEOTIDE SEQUENCE [LARGE SCALE GENOMIC DNA]</scope>
    <source>
        <strain evidence="23">skT53</strain>
    </source>
</reference>
<evidence type="ECO:0000256" key="6">
    <source>
        <dbReference type="ARBA" id="ARBA00022741"/>
    </source>
</evidence>
<evidence type="ECO:0000256" key="12">
    <source>
        <dbReference type="ARBA" id="ARBA00023239"/>
    </source>
</evidence>
<evidence type="ECO:0000256" key="5">
    <source>
        <dbReference type="ARBA" id="ARBA00022723"/>
    </source>
</evidence>
<dbReference type="EC" id="4.2.1.136" evidence="19"/>
<evidence type="ECO:0000259" key="21">
    <source>
        <dbReference type="PROSITE" id="PS51385"/>
    </source>
</evidence>
<feature type="binding site" evidence="17">
    <location>
        <position position="340"/>
    </location>
    <ligand>
        <name>(6S)-NADPHX</name>
        <dbReference type="ChEBI" id="CHEBI:64076"/>
    </ligand>
</feature>
<evidence type="ECO:0000256" key="8">
    <source>
        <dbReference type="ARBA" id="ARBA00022857"/>
    </source>
</evidence>
<dbReference type="HAMAP" id="MF_01966">
    <property type="entry name" value="NADHX_epimerase"/>
    <property type="match status" value="1"/>
</dbReference>
<evidence type="ECO:0000256" key="17">
    <source>
        <dbReference type="HAMAP-Rule" id="MF_01965"/>
    </source>
</evidence>
<dbReference type="GO" id="GO:0110051">
    <property type="term" value="P:metabolite repair"/>
    <property type="evidence" value="ECO:0007669"/>
    <property type="project" value="TreeGrafter"/>
</dbReference>
<dbReference type="Proteomes" id="UP000593802">
    <property type="component" value="Chromosome"/>
</dbReference>
<evidence type="ECO:0000256" key="16">
    <source>
        <dbReference type="ARBA" id="ARBA00049209"/>
    </source>
</evidence>
<dbReference type="Gene3D" id="3.40.1190.20">
    <property type="match status" value="1"/>
</dbReference>
<comment type="function">
    <text evidence="18">Catalyzes the epimerization of the S- and R-forms of NAD(P)HX, a damaged form of NAD(P)H that is a result of enzymatic or heat-dependent hydration. This is a prerequisite for the S-specific NAD(P)H-hydrate dehydratase to allow the repair of both epimers of NAD(P)HX.</text>
</comment>
<dbReference type="GO" id="GO:0052856">
    <property type="term" value="F:NAD(P)HX epimerase activity"/>
    <property type="evidence" value="ECO:0007669"/>
    <property type="project" value="UniProtKB-UniRule"/>
</dbReference>
<comment type="cofactor">
    <cofactor evidence="17">
        <name>Mg(2+)</name>
        <dbReference type="ChEBI" id="CHEBI:18420"/>
    </cofactor>
</comment>
<evidence type="ECO:0000256" key="19">
    <source>
        <dbReference type="PIRNR" id="PIRNR017184"/>
    </source>
</evidence>
<dbReference type="InterPro" id="IPR017953">
    <property type="entry name" value="Carbohydrate_kinase_pred_CS"/>
</dbReference>
<feature type="binding site" evidence="18">
    <location>
        <position position="64"/>
    </location>
    <ligand>
        <name>K(+)</name>
        <dbReference type="ChEBI" id="CHEBI:29103"/>
    </ligand>
</feature>
<dbReference type="SUPFAM" id="SSF64153">
    <property type="entry name" value="YjeF N-terminal domain-like"/>
    <property type="match status" value="1"/>
</dbReference>
<evidence type="ECO:0000256" key="11">
    <source>
        <dbReference type="ARBA" id="ARBA00023235"/>
    </source>
</evidence>
<keyword evidence="13" id="KW-0511">Multifunctional enzyme</keyword>
<dbReference type="GO" id="GO:0046496">
    <property type="term" value="P:nicotinamide nucleotide metabolic process"/>
    <property type="evidence" value="ECO:0007669"/>
    <property type="project" value="UniProtKB-UniRule"/>
</dbReference>
<dbReference type="NCBIfam" id="TIGR00197">
    <property type="entry name" value="yjeF_nterm"/>
    <property type="match status" value="1"/>
</dbReference>
<dbReference type="AlphaFoldDB" id="A0A7I8DDG2"/>
<sequence>MHVVTSQEMRQLDHHTIDKIGIPALVLMENAGRETARVAADYFAKRAGADRKGRWLILAGKGNNGADAVVAARHLAEWGHHAEVVYAEPPETLRGDAAVQRDIAVRLGISCQLYQPDTIEWQRFDAVLDGLLGTGSKGAPRGPYAALIREANKSGLPILAVDIPSGLDADNGSLNAPCIRAEHTITFAFPKRGLVQQPGIGAAGQLTVVPIGIPAGLADQLGVKTFLLYEHTLRERLGVDPARPRQPNTHKGTYGHVLVAAGSRRMSGAGILCTKAALRSGCGLVTWAVPDHLLESLIGHVPEAMLAGVADEKRGDWSAVSPHELLALMEGKQAVVIGPGIGRFSEDFDWMKALWEGAACPLVIDADGLNMLADHLQKWPRRQAATVLTPHPGEMSRLMNLSVREIQADRIGTATQYAVEFGVTLVLKGAQTVIATPDGTAFVNTTGNPGMATGGMGDVLAGLIAGLLAQGHEAKQAACLGVWLHGRAGDQAAEKIGQNALLAGDLIHFLT</sequence>
<evidence type="ECO:0000256" key="18">
    <source>
        <dbReference type="HAMAP-Rule" id="MF_01966"/>
    </source>
</evidence>
<comment type="similarity">
    <text evidence="17">Belongs to the NnrD/CARKD family.</text>
</comment>
<dbReference type="CDD" id="cd01171">
    <property type="entry name" value="YXKO-related"/>
    <property type="match status" value="1"/>
</dbReference>
<evidence type="ECO:0000256" key="7">
    <source>
        <dbReference type="ARBA" id="ARBA00022840"/>
    </source>
</evidence>
<keyword evidence="12 17" id="KW-0456">Lyase</keyword>
<keyword evidence="23" id="KW-1185">Reference proteome</keyword>
<dbReference type="EMBL" id="AP023366">
    <property type="protein sequence ID" value="BCJ86856.1"/>
    <property type="molecule type" value="Genomic_DNA"/>
</dbReference>
<dbReference type="SUPFAM" id="SSF53613">
    <property type="entry name" value="Ribokinase-like"/>
    <property type="match status" value="1"/>
</dbReference>
<dbReference type="RefSeq" id="WP_200756290.1">
    <property type="nucleotide sequence ID" value="NZ_AP023366.1"/>
</dbReference>
<feature type="binding site" evidence="18">
    <location>
        <position position="144"/>
    </location>
    <ligand>
        <name>(6S)-NADPHX</name>
        <dbReference type="ChEBI" id="CHEBI:64076"/>
    </ligand>
</feature>
<dbReference type="InterPro" id="IPR000631">
    <property type="entry name" value="CARKD"/>
</dbReference>
<dbReference type="InterPro" id="IPR004443">
    <property type="entry name" value="YjeF_N_dom"/>
</dbReference>
<comment type="cofactor">
    <cofactor evidence="18 19">
        <name>K(+)</name>
        <dbReference type="ChEBI" id="CHEBI:29103"/>
    </cofactor>
    <text evidence="18 19">Binds 1 potassium ion per subunit.</text>
</comment>
<evidence type="ECO:0000313" key="23">
    <source>
        <dbReference type="Proteomes" id="UP000593802"/>
    </source>
</evidence>
<dbReference type="InterPro" id="IPR036652">
    <property type="entry name" value="YjeF_N_dom_sf"/>
</dbReference>
<evidence type="ECO:0000256" key="3">
    <source>
        <dbReference type="ARBA" id="ARBA00006001"/>
    </source>
</evidence>
<evidence type="ECO:0000313" key="22">
    <source>
        <dbReference type="EMBL" id="BCJ86856.1"/>
    </source>
</evidence>
<comment type="catalytic activity">
    <reaction evidence="16 17 19">
        <text>(6S)-NADPHX + ADP = AMP + phosphate + NADPH + H(+)</text>
        <dbReference type="Rhea" id="RHEA:32235"/>
        <dbReference type="ChEBI" id="CHEBI:15378"/>
        <dbReference type="ChEBI" id="CHEBI:43474"/>
        <dbReference type="ChEBI" id="CHEBI:57783"/>
        <dbReference type="ChEBI" id="CHEBI:64076"/>
        <dbReference type="ChEBI" id="CHEBI:456215"/>
        <dbReference type="ChEBI" id="CHEBI:456216"/>
        <dbReference type="EC" id="4.2.1.136"/>
    </reaction>
</comment>
<evidence type="ECO:0000256" key="14">
    <source>
        <dbReference type="ARBA" id="ARBA00025153"/>
    </source>
</evidence>
<comment type="catalytic activity">
    <reaction evidence="15 17 19">
        <text>(6S)-NADHX + ADP = AMP + phosphate + NADH + H(+)</text>
        <dbReference type="Rhea" id="RHEA:32223"/>
        <dbReference type="ChEBI" id="CHEBI:15378"/>
        <dbReference type="ChEBI" id="CHEBI:43474"/>
        <dbReference type="ChEBI" id="CHEBI:57945"/>
        <dbReference type="ChEBI" id="CHEBI:64074"/>
        <dbReference type="ChEBI" id="CHEBI:456215"/>
        <dbReference type="ChEBI" id="CHEBI:456216"/>
        <dbReference type="EC" id="4.2.1.136"/>
    </reaction>
</comment>
<comment type="similarity">
    <text evidence="4 19">In the C-terminal section; belongs to the NnrD/CARKD family.</text>
</comment>
<dbReference type="GO" id="GO:0046872">
    <property type="term" value="F:metal ion binding"/>
    <property type="evidence" value="ECO:0007669"/>
    <property type="project" value="UniProtKB-UniRule"/>
</dbReference>
<dbReference type="Pfam" id="PF03853">
    <property type="entry name" value="YjeF_N"/>
    <property type="match status" value="1"/>
</dbReference>
<feature type="binding site" evidence="17">
    <location>
        <position position="457"/>
    </location>
    <ligand>
        <name>AMP</name>
        <dbReference type="ChEBI" id="CHEBI:456215"/>
    </ligand>
</feature>
<name>A0A7I8DDG2_9BACL</name>
<feature type="binding site" evidence="18">
    <location>
        <position position="129"/>
    </location>
    <ligand>
        <name>K(+)</name>
        <dbReference type="ChEBI" id="CHEBI:29103"/>
    </ligand>
</feature>
<evidence type="ECO:0000256" key="9">
    <source>
        <dbReference type="ARBA" id="ARBA00022958"/>
    </source>
</evidence>
<keyword evidence="9 18" id="KW-0630">Potassium</keyword>
<comment type="catalytic activity">
    <reaction evidence="1 18 19">
        <text>(6R)-NADHX = (6S)-NADHX</text>
        <dbReference type="Rhea" id="RHEA:32215"/>
        <dbReference type="ChEBI" id="CHEBI:64074"/>
        <dbReference type="ChEBI" id="CHEBI:64075"/>
        <dbReference type="EC" id="5.1.99.6"/>
    </reaction>
</comment>
<comment type="function">
    <text evidence="17">Catalyzes the dehydration of the S-form of NAD(P)HX at the expense of ADP, which is converted to AMP. Together with NAD(P)HX epimerase, which catalyzes the epimerization of the S- and R-forms, the enzyme allows the repair of both epimers of NAD(P)HX, a damaged form of NAD(P)H that is a result of enzymatic or heat-dependent hydration.</text>
</comment>
<keyword evidence="6 17" id="KW-0547">Nucleotide-binding</keyword>
<feature type="binding site" evidence="17">
    <location>
        <position position="458"/>
    </location>
    <ligand>
        <name>(6S)-NADPHX</name>
        <dbReference type="ChEBI" id="CHEBI:64076"/>
    </ligand>
</feature>
<feature type="binding site" evidence="18">
    <location>
        <position position="162"/>
    </location>
    <ligand>
        <name>(6S)-NADPHX</name>
        <dbReference type="ChEBI" id="CHEBI:64076"/>
    </ligand>
</feature>
<dbReference type="PANTHER" id="PTHR12592">
    <property type="entry name" value="ATP-DEPENDENT (S)-NAD(P)H-HYDRATE DEHYDRATASE FAMILY MEMBER"/>
    <property type="match status" value="1"/>
</dbReference>
<organism evidence="22 23">
    <name type="scientific">Effusibacillus dendaii</name>
    <dbReference type="NCBI Taxonomy" id="2743772"/>
    <lineage>
        <taxon>Bacteria</taxon>
        <taxon>Bacillati</taxon>
        <taxon>Bacillota</taxon>
        <taxon>Bacilli</taxon>
        <taxon>Bacillales</taxon>
        <taxon>Alicyclobacillaceae</taxon>
        <taxon>Effusibacillus</taxon>
    </lineage>
</organism>
<evidence type="ECO:0000256" key="2">
    <source>
        <dbReference type="ARBA" id="ARBA00000909"/>
    </source>
</evidence>
<gene>
    <name evidence="22" type="primary">nnr</name>
    <name evidence="17" type="synonym">nnrD</name>
    <name evidence="18" type="synonym">nnrE</name>
    <name evidence="22" type="ORF">skT53_18410</name>
</gene>
<feature type="domain" description="YjeF C-terminal" evidence="20">
    <location>
        <begin position="234"/>
        <end position="511"/>
    </location>
</feature>
<dbReference type="KEGG" id="eff:skT53_18410"/>
<proteinExistence type="inferred from homology"/>
<dbReference type="PROSITE" id="PS51383">
    <property type="entry name" value="YJEF_C_3"/>
    <property type="match status" value="1"/>
</dbReference>
<dbReference type="PANTHER" id="PTHR12592:SF0">
    <property type="entry name" value="ATP-DEPENDENT (S)-NAD(P)H-HYDRATE DEHYDRATASE"/>
    <property type="match status" value="1"/>
</dbReference>
<feature type="binding site" evidence="18">
    <location>
        <position position="165"/>
    </location>
    <ligand>
        <name>K(+)</name>
        <dbReference type="ChEBI" id="CHEBI:29103"/>
    </ligand>
</feature>
<dbReference type="GO" id="GO:0005524">
    <property type="term" value="F:ATP binding"/>
    <property type="evidence" value="ECO:0007669"/>
    <property type="project" value="UniProtKB-UniRule"/>
</dbReference>
<dbReference type="Gene3D" id="3.40.50.10260">
    <property type="entry name" value="YjeF N-terminal domain"/>
    <property type="match status" value="1"/>
</dbReference>